<dbReference type="EMBL" id="GGEC01086355">
    <property type="protein sequence ID" value="MBX66839.1"/>
    <property type="molecule type" value="Transcribed_RNA"/>
</dbReference>
<evidence type="ECO:0000313" key="1">
    <source>
        <dbReference type="EMBL" id="MBX66839.1"/>
    </source>
</evidence>
<protein>
    <submittedName>
        <fullName evidence="1">Uncharacterized protein</fullName>
    </submittedName>
</protein>
<name>A0A2P2QIN1_RHIMU</name>
<accession>A0A2P2QIN1</accession>
<organism evidence="1">
    <name type="scientific">Rhizophora mucronata</name>
    <name type="common">Asiatic mangrove</name>
    <dbReference type="NCBI Taxonomy" id="61149"/>
    <lineage>
        <taxon>Eukaryota</taxon>
        <taxon>Viridiplantae</taxon>
        <taxon>Streptophyta</taxon>
        <taxon>Embryophyta</taxon>
        <taxon>Tracheophyta</taxon>
        <taxon>Spermatophyta</taxon>
        <taxon>Magnoliopsida</taxon>
        <taxon>eudicotyledons</taxon>
        <taxon>Gunneridae</taxon>
        <taxon>Pentapetalae</taxon>
        <taxon>rosids</taxon>
        <taxon>fabids</taxon>
        <taxon>Malpighiales</taxon>
        <taxon>Rhizophoraceae</taxon>
        <taxon>Rhizophora</taxon>
    </lineage>
</organism>
<reference evidence="1" key="1">
    <citation type="submission" date="2018-02" db="EMBL/GenBank/DDBJ databases">
        <title>Rhizophora mucronata_Transcriptome.</title>
        <authorList>
            <person name="Meera S.P."/>
            <person name="Sreeshan A."/>
            <person name="Augustine A."/>
        </authorList>
    </citation>
    <scope>NUCLEOTIDE SEQUENCE</scope>
    <source>
        <tissue evidence="1">Leaf</tissue>
    </source>
</reference>
<sequence length="12" mass="1340">MIFGNQVLACLM</sequence>
<proteinExistence type="predicted"/>